<organism evidence="1 2">
    <name type="scientific">Clostridium botulinum</name>
    <dbReference type="NCBI Taxonomy" id="1491"/>
    <lineage>
        <taxon>Bacteria</taxon>
        <taxon>Bacillati</taxon>
        <taxon>Bacillota</taxon>
        <taxon>Clostridia</taxon>
        <taxon>Eubacteriales</taxon>
        <taxon>Clostridiaceae</taxon>
        <taxon>Clostridium</taxon>
    </lineage>
</organism>
<evidence type="ECO:0000313" key="2">
    <source>
        <dbReference type="Proteomes" id="UP000480039"/>
    </source>
</evidence>
<dbReference type="EMBL" id="SWQE01000007">
    <property type="protein sequence ID" value="NFJ09501.1"/>
    <property type="molecule type" value="Genomic_DNA"/>
</dbReference>
<comment type="caution">
    <text evidence="1">The sequence shown here is derived from an EMBL/GenBank/DDBJ whole genome shotgun (WGS) entry which is preliminary data.</text>
</comment>
<sequence>MGIKRLIGCKKVYKLKRKKSCQEIEKGDVDMATISFDRDIVLNKQASDKLLHILSEERNDKIEIEDINVEDKLARGKELLKHLFSR</sequence>
<proteinExistence type="predicted"/>
<dbReference type="Proteomes" id="UP000480039">
    <property type="component" value="Unassembled WGS sequence"/>
</dbReference>
<reference evidence="1 2" key="1">
    <citation type="submission" date="2019-04" db="EMBL/GenBank/DDBJ databases">
        <title>Genome sequencing of Clostridium botulinum Groups I-IV and Clostridium butyricum.</title>
        <authorList>
            <person name="Brunt J."/>
            <person name="Van Vliet A.H.M."/>
            <person name="Stringer S.C."/>
            <person name="Carter A.T."/>
            <person name="Peck M.W."/>
        </authorList>
    </citation>
    <scope>NUCLEOTIDE SEQUENCE [LARGE SCALE GENOMIC DNA]</scope>
    <source>
        <strain evidence="1 2">Colworth BL30</strain>
    </source>
</reference>
<dbReference type="AlphaFoldDB" id="A0A846J8K8"/>
<protein>
    <submittedName>
        <fullName evidence="1">Uncharacterized protein</fullName>
    </submittedName>
</protein>
<evidence type="ECO:0000313" key="1">
    <source>
        <dbReference type="EMBL" id="NFJ09501.1"/>
    </source>
</evidence>
<accession>A0A846J8K8</accession>
<gene>
    <name evidence="1" type="ORF">FC871_13665</name>
</gene>
<name>A0A846J8K8_CLOBO</name>